<dbReference type="Proteomes" id="UP000283700">
    <property type="component" value="Unassembled WGS sequence"/>
</dbReference>
<evidence type="ECO:0000313" key="3">
    <source>
        <dbReference type="EMBL" id="RHN16190.1"/>
    </source>
</evidence>
<dbReference type="RefSeq" id="WP_117982603.1">
    <property type="nucleotide sequence ID" value="NZ_QRNJ01000058.1"/>
</dbReference>
<dbReference type="Proteomes" id="UP000262524">
    <property type="component" value="Unassembled WGS sequence"/>
</dbReference>
<accession>A0A374NM42</accession>
<dbReference type="EMBL" id="QSOE01000045">
    <property type="protein sequence ID" value="RGI87477.1"/>
    <property type="molecule type" value="Genomic_DNA"/>
</dbReference>
<evidence type="ECO:0000313" key="6">
    <source>
        <dbReference type="Proteomes" id="UP000283700"/>
    </source>
</evidence>
<evidence type="ECO:0000313" key="2">
    <source>
        <dbReference type="EMBL" id="RHK36085.1"/>
    </source>
</evidence>
<reference evidence="4 5" key="1">
    <citation type="submission" date="2018-08" db="EMBL/GenBank/DDBJ databases">
        <title>A genome reference for cultivated species of the human gut microbiota.</title>
        <authorList>
            <person name="Zou Y."/>
            <person name="Xue W."/>
            <person name="Luo G."/>
        </authorList>
    </citation>
    <scope>NUCLEOTIDE SEQUENCE [LARGE SCALE GENOMIC DNA]</scope>
    <source>
        <strain evidence="3 6">AF31-17AC</strain>
        <strain evidence="2 5">AF45-14BH</strain>
        <strain evidence="1 4">TM10-1AC</strain>
    </source>
</reference>
<dbReference type="Proteomes" id="UP000283497">
    <property type="component" value="Unassembled WGS sequence"/>
</dbReference>
<dbReference type="EMBL" id="QRQO01000006">
    <property type="protein sequence ID" value="RHN16190.1"/>
    <property type="molecule type" value="Genomic_DNA"/>
</dbReference>
<name>A0A374NM42_9FIRM</name>
<proteinExistence type="predicted"/>
<sequence length="81" mass="9549">MDSKGQIVKDYKERKIEVSEAVDRLRTLDKENPPHIDENLSMEEKKNEITEILERLGDEDILDIMCAYAERLLEEEQLDNN</sequence>
<gene>
    <name evidence="2" type="ORF">DW068_12950</name>
    <name evidence="3" type="ORF">DWZ29_03535</name>
    <name evidence="1" type="ORF">DXD91_08155</name>
</gene>
<evidence type="ECO:0000313" key="1">
    <source>
        <dbReference type="EMBL" id="RGI87477.1"/>
    </source>
</evidence>
<dbReference type="EMBL" id="QRNJ01000058">
    <property type="protein sequence ID" value="RHK36085.1"/>
    <property type="molecule type" value="Genomic_DNA"/>
</dbReference>
<evidence type="ECO:0000313" key="4">
    <source>
        <dbReference type="Proteomes" id="UP000262524"/>
    </source>
</evidence>
<organism evidence="1 4">
    <name type="scientific">Anaerobutyricum hallii</name>
    <dbReference type="NCBI Taxonomy" id="39488"/>
    <lineage>
        <taxon>Bacteria</taxon>
        <taxon>Bacillati</taxon>
        <taxon>Bacillota</taxon>
        <taxon>Clostridia</taxon>
        <taxon>Lachnospirales</taxon>
        <taxon>Lachnospiraceae</taxon>
        <taxon>Anaerobutyricum</taxon>
    </lineage>
</organism>
<comment type="caution">
    <text evidence="1">The sequence shown here is derived from an EMBL/GenBank/DDBJ whole genome shotgun (WGS) entry which is preliminary data.</text>
</comment>
<protein>
    <submittedName>
        <fullName evidence="1">Uncharacterized protein</fullName>
    </submittedName>
</protein>
<evidence type="ECO:0000313" key="5">
    <source>
        <dbReference type="Proteomes" id="UP000283497"/>
    </source>
</evidence>
<dbReference type="AlphaFoldDB" id="A0A374NM42"/>